<dbReference type="Gene3D" id="3.40.190.290">
    <property type="match status" value="1"/>
</dbReference>
<reference evidence="6 7" key="1">
    <citation type="submission" date="2015-03" db="EMBL/GenBank/DDBJ databases">
        <title>Genome assembly of Sandaracinus amylolyticus DSM 53668.</title>
        <authorList>
            <person name="Sharma G."/>
            <person name="Subramanian S."/>
        </authorList>
    </citation>
    <scope>NUCLEOTIDE SEQUENCE [LARGE SCALE GENOMIC DNA]</scope>
    <source>
        <strain evidence="6 7">DSM 53668</strain>
    </source>
</reference>
<dbReference type="CDD" id="cd05466">
    <property type="entry name" value="PBP2_LTTR_substrate"/>
    <property type="match status" value="1"/>
</dbReference>
<dbReference type="InterPro" id="IPR005119">
    <property type="entry name" value="LysR_subst-bd"/>
</dbReference>
<dbReference type="Pfam" id="PF00126">
    <property type="entry name" value="HTH_1"/>
    <property type="match status" value="1"/>
</dbReference>
<dbReference type="PRINTS" id="PR00039">
    <property type="entry name" value="HTHLYSR"/>
</dbReference>
<sequence length="288" mass="30881">MDLDLLRAFVAFAEHGTFAGASSALHVSQATLHGQIARLSEQLGVPLYRRVGHGVELTEDGVRVLAFARETDARIRGFRDELRAGASSQPVVLAAGEGAFLYLLGPAVRAFHGKALAPLRLLTRSGPTALEAVRRGEAQLAVTALASVPDDLEAQALAHVGAKVLIPRRHPLARKRALRLRDLAGERLIVPPIGAPHRDAIARAMEAEGLVWSPAVEAQGWELMAHFARMGLGLAIVNAFCRVPNGLHARPLRALPPVTYRVLWRRGAALSHAAEALRAMITTKRAGS</sequence>
<evidence type="ECO:0000256" key="4">
    <source>
        <dbReference type="ARBA" id="ARBA00023163"/>
    </source>
</evidence>
<dbReference type="GO" id="GO:0032993">
    <property type="term" value="C:protein-DNA complex"/>
    <property type="evidence" value="ECO:0007669"/>
    <property type="project" value="TreeGrafter"/>
</dbReference>
<dbReference type="PANTHER" id="PTHR30346:SF29">
    <property type="entry name" value="LYSR SUBSTRATE-BINDING"/>
    <property type="match status" value="1"/>
</dbReference>
<proteinExistence type="inferred from homology"/>
<keyword evidence="3" id="KW-0238">DNA-binding</keyword>
<keyword evidence="4" id="KW-0804">Transcription</keyword>
<evidence type="ECO:0000256" key="3">
    <source>
        <dbReference type="ARBA" id="ARBA00023125"/>
    </source>
</evidence>
<dbReference type="InterPro" id="IPR036388">
    <property type="entry name" value="WH-like_DNA-bd_sf"/>
</dbReference>
<dbReference type="Proteomes" id="UP000034883">
    <property type="component" value="Chromosome"/>
</dbReference>
<dbReference type="SUPFAM" id="SSF46785">
    <property type="entry name" value="Winged helix' DNA-binding domain"/>
    <property type="match status" value="1"/>
</dbReference>
<protein>
    <submittedName>
        <fullName evidence="6">Putative LysR-family transcriptional regulator</fullName>
    </submittedName>
</protein>
<dbReference type="GO" id="GO:0003677">
    <property type="term" value="F:DNA binding"/>
    <property type="evidence" value="ECO:0007669"/>
    <property type="project" value="UniProtKB-KW"/>
</dbReference>
<dbReference type="Pfam" id="PF03466">
    <property type="entry name" value="LysR_substrate"/>
    <property type="match status" value="1"/>
</dbReference>
<dbReference type="STRING" id="927083.DB32_004088"/>
<accession>A0A0F6SFH2</accession>
<evidence type="ECO:0000256" key="2">
    <source>
        <dbReference type="ARBA" id="ARBA00023015"/>
    </source>
</evidence>
<feature type="domain" description="HTH lysR-type" evidence="5">
    <location>
        <begin position="1"/>
        <end position="58"/>
    </location>
</feature>
<dbReference type="Gene3D" id="1.10.10.10">
    <property type="entry name" value="Winged helix-like DNA-binding domain superfamily/Winged helix DNA-binding domain"/>
    <property type="match status" value="1"/>
</dbReference>
<gene>
    <name evidence="6" type="ORF">DB32_004088</name>
</gene>
<comment type="similarity">
    <text evidence="1">Belongs to the LysR transcriptional regulatory family.</text>
</comment>
<name>A0A0F6SFH2_9BACT</name>
<dbReference type="PANTHER" id="PTHR30346">
    <property type="entry name" value="TRANSCRIPTIONAL DUAL REGULATOR HCAR-RELATED"/>
    <property type="match status" value="1"/>
</dbReference>
<dbReference type="KEGG" id="samy:DB32_004088"/>
<dbReference type="AlphaFoldDB" id="A0A0F6SFH2"/>
<dbReference type="PROSITE" id="PS50931">
    <property type="entry name" value="HTH_LYSR"/>
    <property type="match status" value="1"/>
</dbReference>
<dbReference type="InterPro" id="IPR036390">
    <property type="entry name" value="WH_DNA-bd_sf"/>
</dbReference>
<evidence type="ECO:0000259" key="5">
    <source>
        <dbReference type="PROSITE" id="PS50931"/>
    </source>
</evidence>
<evidence type="ECO:0000313" key="6">
    <source>
        <dbReference type="EMBL" id="AKF06939.1"/>
    </source>
</evidence>
<dbReference type="SUPFAM" id="SSF53850">
    <property type="entry name" value="Periplasmic binding protein-like II"/>
    <property type="match status" value="1"/>
</dbReference>
<evidence type="ECO:0000256" key="1">
    <source>
        <dbReference type="ARBA" id="ARBA00009437"/>
    </source>
</evidence>
<dbReference type="OrthoDB" id="646694at2"/>
<dbReference type="EMBL" id="CP011125">
    <property type="protein sequence ID" value="AKF06939.1"/>
    <property type="molecule type" value="Genomic_DNA"/>
</dbReference>
<keyword evidence="7" id="KW-1185">Reference proteome</keyword>
<organism evidence="6 7">
    <name type="scientific">Sandaracinus amylolyticus</name>
    <dbReference type="NCBI Taxonomy" id="927083"/>
    <lineage>
        <taxon>Bacteria</taxon>
        <taxon>Pseudomonadati</taxon>
        <taxon>Myxococcota</taxon>
        <taxon>Polyangia</taxon>
        <taxon>Polyangiales</taxon>
        <taxon>Sandaracinaceae</taxon>
        <taxon>Sandaracinus</taxon>
    </lineage>
</organism>
<dbReference type="GO" id="GO:0003700">
    <property type="term" value="F:DNA-binding transcription factor activity"/>
    <property type="evidence" value="ECO:0007669"/>
    <property type="project" value="InterPro"/>
</dbReference>
<dbReference type="InterPro" id="IPR000847">
    <property type="entry name" value="LysR_HTH_N"/>
</dbReference>
<evidence type="ECO:0000313" key="7">
    <source>
        <dbReference type="Proteomes" id="UP000034883"/>
    </source>
</evidence>
<dbReference type="RefSeq" id="WP_053234222.1">
    <property type="nucleotide sequence ID" value="NZ_CP011125.1"/>
</dbReference>
<keyword evidence="2" id="KW-0805">Transcription regulation</keyword>